<reference evidence="1" key="1">
    <citation type="journal article" date="2023" name="G3 (Bethesda)">
        <title>Whole genome assemblies of Zophobas morio and Tenebrio molitor.</title>
        <authorList>
            <person name="Kaur S."/>
            <person name="Stinson S.A."/>
            <person name="diCenzo G.C."/>
        </authorList>
    </citation>
    <scope>NUCLEOTIDE SEQUENCE</scope>
    <source>
        <strain evidence="1">QUZm001</strain>
    </source>
</reference>
<comment type="caution">
    <text evidence="1">The sequence shown here is derived from an EMBL/GenBank/DDBJ whole genome shotgun (WGS) entry which is preliminary data.</text>
</comment>
<sequence>MAICIQSSIVPLSTLIPGRFRVTGSDVNCHQSLRGKSSSDVEKAIAAAPGHERKLDLCFIVKVFLRDFSFIAVNSADERLTSSLWPLADAGLIKG</sequence>
<dbReference type="AlphaFoldDB" id="A0AA38IWP6"/>
<evidence type="ECO:0000313" key="1">
    <source>
        <dbReference type="EMBL" id="KAJ3664350.1"/>
    </source>
</evidence>
<accession>A0AA38IWP6</accession>
<dbReference type="Proteomes" id="UP001168821">
    <property type="component" value="Unassembled WGS sequence"/>
</dbReference>
<dbReference type="EMBL" id="JALNTZ010000002">
    <property type="protein sequence ID" value="KAJ3664350.1"/>
    <property type="molecule type" value="Genomic_DNA"/>
</dbReference>
<keyword evidence="2" id="KW-1185">Reference proteome</keyword>
<name>A0AA38IWP6_9CUCU</name>
<organism evidence="1 2">
    <name type="scientific">Zophobas morio</name>
    <dbReference type="NCBI Taxonomy" id="2755281"/>
    <lineage>
        <taxon>Eukaryota</taxon>
        <taxon>Metazoa</taxon>
        <taxon>Ecdysozoa</taxon>
        <taxon>Arthropoda</taxon>
        <taxon>Hexapoda</taxon>
        <taxon>Insecta</taxon>
        <taxon>Pterygota</taxon>
        <taxon>Neoptera</taxon>
        <taxon>Endopterygota</taxon>
        <taxon>Coleoptera</taxon>
        <taxon>Polyphaga</taxon>
        <taxon>Cucujiformia</taxon>
        <taxon>Tenebrionidae</taxon>
        <taxon>Zophobas</taxon>
    </lineage>
</organism>
<proteinExistence type="predicted"/>
<gene>
    <name evidence="1" type="ORF">Zmor_008527</name>
</gene>
<protein>
    <submittedName>
        <fullName evidence="1">Uncharacterized protein</fullName>
    </submittedName>
</protein>
<evidence type="ECO:0000313" key="2">
    <source>
        <dbReference type="Proteomes" id="UP001168821"/>
    </source>
</evidence>